<keyword evidence="3" id="KW-1185">Reference proteome</keyword>
<comment type="function">
    <text evidence="1">Specifically methylates the adenine in position 2030 of 23S rRNA.</text>
</comment>
<dbReference type="RefSeq" id="WP_147820480.1">
    <property type="nucleotide sequence ID" value="NZ_BPRA01000024.1"/>
</dbReference>
<dbReference type="Proteomes" id="UP001055101">
    <property type="component" value="Unassembled WGS sequence"/>
</dbReference>
<dbReference type="InterPro" id="IPR007473">
    <property type="entry name" value="RlmJ"/>
</dbReference>
<feature type="binding site" evidence="1">
    <location>
        <position position="87"/>
    </location>
    <ligand>
        <name>S-adenosyl-L-methionine</name>
        <dbReference type="ChEBI" id="CHEBI:59789"/>
    </ligand>
</feature>
<comment type="subunit">
    <text evidence="1">Monomer.</text>
</comment>
<proteinExistence type="inferred from homology"/>
<evidence type="ECO:0000313" key="2">
    <source>
        <dbReference type="EMBL" id="GJE57547.1"/>
    </source>
</evidence>
<accession>A0ABQ4TUD1</accession>
<dbReference type="GO" id="GO:0032259">
    <property type="term" value="P:methylation"/>
    <property type="evidence" value="ECO:0007669"/>
    <property type="project" value="UniProtKB-KW"/>
</dbReference>
<organism evidence="2 3">
    <name type="scientific">Methylobacterium thuringiense</name>
    <dbReference type="NCBI Taxonomy" id="1003091"/>
    <lineage>
        <taxon>Bacteria</taxon>
        <taxon>Pseudomonadati</taxon>
        <taxon>Pseudomonadota</taxon>
        <taxon>Alphaproteobacteria</taxon>
        <taxon>Hyphomicrobiales</taxon>
        <taxon>Methylobacteriaceae</taxon>
        <taxon>Methylobacterium</taxon>
    </lineage>
</organism>
<comment type="catalytic activity">
    <reaction evidence="1">
        <text>adenosine(2030) in 23S rRNA + S-adenosyl-L-methionine = N(6)-methyladenosine(2030) in 23S rRNA + S-adenosyl-L-homocysteine + H(+)</text>
        <dbReference type="Rhea" id="RHEA:43736"/>
        <dbReference type="Rhea" id="RHEA-COMP:10668"/>
        <dbReference type="Rhea" id="RHEA-COMP:10669"/>
        <dbReference type="ChEBI" id="CHEBI:15378"/>
        <dbReference type="ChEBI" id="CHEBI:57856"/>
        <dbReference type="ChEBI" id="CHEBI:59789"/>
        <dbReference type="ChEBI" id="CHEBI:74411"/>
        <dbReference type="ChEBI" id="CHEBI:74449"/>
        <dbReference type="EC" id="2.1.1.266"/>
    </reaction>
</comment>
<comment type="similarity">
    <text evidence="1">Belongs to the RlmJ family.</text>
</comment>
<comment type="caution">
    <text evidence="2">The sequence shown here is derived from an EMBL/GenBank/DDBJ whole genome shotgun (WGS) entry which is preliminary data.</text>
</comment>
<dbReference type="EMBL" id="BPRA01000024">
    <property type="protein sequence ID" value="GJE57547.1"/>
    <property type="molecule type" value="Genomic_DNA"/>
</dbReference>
<feature type="active site" description="Proton acceptor" evidence="1">
    <location>
        <position position="151"/>
    </location>
</feature>
<dbReference type="Pfam" id="PF04378">
    <property type="entry name" value="RsmJ"/>
    <property type="match status" value="1"/>
</dbReference>
<dbReference type="GO" id="GO:0008168">
    <property type="term" value="F:methyltransferase activity"/>
    <property type="evidence" value="ECO:0007669"/>
    <property type="project" value="UniProtKB-KW"/>
</dbReference>
<name>A0ABQ4TUD1_9HYPH</name>
<dbReference type="SUPFAM" id="SSF53335">
    <property type="entry name" value="S-adenosyl-L-methionine-dependent methyltransferases"/>
    <property type="match status" value="1"/>
</dbReference>
<evidence type="ECO:0000313" key="3">
    <source>
        <dbReference type="Proteomes" id="UP001055101"/>
    </source>
</evidence>
<reference evidence="2" key="2">
    <citation type="submission" date="2021-08" db="EMBL/GenBank/DDBJ databases">
        <authorList>
            <person name="Tani A."/>
            <person name="Ola A."/>
            <person name="Ogura Y."/>
            <person name="Katsura K."/>
            <person name="Hayashi T."/>
        </authorList>
    </citation>
    <scope>NUCLEOTIDE SEQUENCE</scope>
    <source>
        <strain evidence="2">DSM 23674</strain>
    </source>
</reference>
<evidence type="ECO:0000256" key="1">
    <source>
        <dbReference type="HAMAP-Rule" id="MF_00934"/>
    </source>
</evidence>
<dbReference type="PANTHER" id="PTHR37426">
    <property type="entry name" value="RIBOSOMAL RNA LARGE SUBUNIT METHYLTRANSFERASE J"/>
    <property type="match status" value="1"/>
</dbReference>
<dbReference type="PANTHER" id="PTHR37426:SF1">
    <property type="entry name" value="RIBOSOMAL RNA LARGE SUBUNIT METHYLTRANSFERASE J"/>
    <property type="match status" value="1"/>
</dbReference>
<feature type="binding site" evidence="1">
    <location>
        <position position="151"/>
    </location>
    <ligand>
        <name>S-adenosyl-L-methionine</name>
        <dbReference type="ChEBI" id="CHEBI:59789"/>
    </ligand>
</feature>
<dbReference type="EC" id="2.1.1.266" evidence="1"/>
<gene>
    <name evidence="1 2" type="primary">rlmJ</name>
    <name evidence="2" type="ORF">EKPJFOCH_4064</name>
</gene>
<keyword evidence="1" id="KW-0808">Transferase</keyword>
<keyword evidence="1" id="KW-0949">S-adenosyl-L-methionine</keyword>
<feature type="binding site" evidence="1">
    <location>
        <begin position="130"/>
        <end position="131"/>
    </location>
    <ligand>
        <name>S-adenosyl-L-methionine</name>
        <dbReference type="ChEBI" id="CHEBI:59789"/>
    </ligand>
</feature>
<protein>
    <recommendedName>
        <fullName evidence="1">Ribosomal RNA large subunit methyltransferase J</fullName>
        <ecNumber evidence="1">2.1.1.266</ecNumber>
    </recommendedName>
    <alternativeName>
        <fullName evidence="1">23S rRNA (adenine(2030)-N6)-methyltransferase</fullName>
    </alternativeName>
    <alternativeName>
        <fullName evidence="1">23S rRNA m6A2030 methyltransferase</fullName>
    </alternativeName>
</protein>
<dbReference type="HAMAP" id="MF_00934">
    <property type="entry name" value="23SrRNA_methyltr_J"/>
    <property type="match status" value="1"/>
</dbReference>
<keyword evidence="1" id="KW-0698">rRNA processing</keyword>
<feature type="binding site" evidence="1">
    <location>
        <position position="27"/>
    </location>
    <ligand>
        <name>S-adenosyl-L-methionine</name>
        <dbReference type="ChEBI" id="CHEBI:59789"/>
    </ligand>
</feature>
<sequence length="268" mass="29852">MLKHLVLTRVLVHLTAKDKPFRAIDTHAGLGLYDLTADESDRTGEWHEGWGRLEVPFTDDVEALLAPYRAAVAAVRERHGDTIYPGSPALIREFLRSGDKGVFVELHPDDAASLADLYRSDSRTKVLHLDAWTALGAMIPPPERRGLVLIDPPYEERGEIDRLGDSLLKASRKWPTGVFLGWYPIKDLDAVDRTIAALDAGLDRPALRIDLMIDRPDDATRLTGTGLVVINPPWRLAEEMDLVLPPLAERLARRAYGAFRCDRLGPEA</sequence>
<feature type="binding site" evidence="1">
    <location>
        <position position="4"/>
    </location>
    <ligand>
        <name>S-adenosyl-L-methionine</name>
        <dbReference type="ChEBI" id="CHEBI:59789"/>
    </ligand>
</feature>
<dbReference type="InterPro" id="IPR029063">
    <property type="entry name" value="SAM-dependent_MTases_sf"/>
</dbReference>
<keyword evidence="1 2" id="KW-0489">Methyltransferase</keyword>
<reference evidence="2" key="1">
    <citation type="journal article" date="2021" name="Front. Microbiol.">
        <title>Comprehensive Comparative Genomics and Phenotyping of Methylobacterium Species.</title>
        <authorList>
            <person name="Alessa O."/>
            <person name="Ogura Y."/>
            <person name="Fujitani Y."/>
            <person name="Takami H."/>
            <person name="Hayashi T."/>
            <person name="Sahin N."/>
            <person name="Tani A."/>
        </authorList>
    </citation>
    <scope>NUCLEOTIDE SEQUENCE</scope>
    <source>
        <strain evidence="2">DSM 23674</strain>
    </source>
</reference>
<feature type="binding site" evidence="1">
    <location>
        <position position="105"/>
    </location>
    <ligand>
        <name>S-adenosyl-L-methionine</name>
        <dbReference type="ChEBI" id="CHEBI:59789"/>
    </ligand>
</feature>
<keyword evidence="1" id="KW-0694">RNA-binding</keyword>
<dbReference type="Gene3D" id="3.40.50.150">
    <property type="entry name" value="Vaccinia Virus protein VP39"/>
    <property type="match status" value="1"/>
</dbReference>
<comment type="caution">
    <text evidence="1">Lacks conserved residue(s) required for the propagation of feature annotation.</text>
</comment>